<feature type="domain" description="Response regulatory" evidence="7">
    <location>
        <begin position="1"/>
        <end position="92"/>
    </location>
</feature>
<evidence type="ECO:0000256" key="6">
    <source>
        <dbReference type="PROSITE-ProRule" id="PRU00169"/>
    </source>
</evidence>
<dbReference type="Gene3D" id="3.40.50.2300">
    <property type="match status" value="1"/>
</dbReference>
<dbReference type="GO" id="GO:0006355">
    <property type="term" value="P:regulation of DNA-templated transcription"/>
    <property type="evidence" value="ECO:0007669"/>
    <property type="project" value="TreeGrafter"/>
</dbReference>
<keyword evidence="9" id="KW-1185">Reference proteome</keyword>
<evidence type="ECO:0000259" key="7">
    <source>
        <dbReference type="PROSITE" id="PS50110"/>
    </source>
</evidence>
<keyword evidence="2" id="KW-0902">Two-component regulatory system</keyword>
<dbReference type="EMBL" id="LYXE01000188">
    <property type="protein sequence ID" value="PDV96629.1"/>
    <property type="molecule type" value="Genomic_DNA"/>
</dbReference>
<dbReference type="Proteomes" id="UP000220922">
    <property type="component" value="Unassembled WGS sequence"/>
</dbReference>
<dbReference type="PANTHER" id="PTHR48111">
    <property type="entry name" value="REGULATOR OF RPOS"/>
    <property type="match status" value="1"/>
</dbReference>
<dbReference type="InterPro" id="IPR011006">
    <property type="entry name" value="CheY-like_superfamily"/>
</dbReference>
<name>A0A2H3KG17_9CHLR</name>
<keyword evidence="4" id="KW-0238">DNA-binding</keyword>
<dbReference type="GO" id="GO:0000976">
    <property type="term" value="F:transcription cis-regulatory region binding"/>
    <property type="evidence" value="ECO:0007669"/>
    <property type="project" value="TreeGrafter"/>
</dbReference>
<dbReference type="AlphaFoldDB" id="A0A2H3KG17"/>
<sequence length="143" mass="15645">MRAVTNGERALAAVKHSPPELILLDIRLPDIDGFEVCSILKTDPMNHQIPIIFISALDDTNAKVNAFRAGGIDYVTKPMHPEEVLARVATHLALRQLNIQLQQANKHLAIRLNELETTSTVTSSIFQVAANQVADGMALRTGL</sequence>
<evidence type="ECO:0000256" key="1">
    <source>
        <dbReference type="ARBA" id="ARBA00022553"/>
    </source>
</evidence>
<evidence type="ECO:0000256" key="2">
    <source>
        <dbReference type="ARBA" id="ARBA00023012"/>
    </source>
</evidence>
<dbReference type="InterPro" id="IPR039420">
    <property type="entry name" value="WalR-like"/>
</dbReference>
<accession>A0A2H3KG17</accession>
<dbReference type="SMART" id="SM00448">
    <property type="entry name" value="REC"/>
    <property type="match status" value="1"/>
</dbReference>
<feature type="modified residue" description="4-aspartylphosphate" evidence="6">
    <location>
        <position position="25"/>
    </location>
</feature>
<dbReference type="PANTHER" id="PTHR48111:SF1">
    <property type="entry name" value="TWO-COMPONENT RESPONSE REGULATOR ORR33"/>
    <property type="match status" value="1"/>
</dbReference>
<dbReference type="GO" id="GO:0005829">
    <property type="term" value="C:cytosol"/>
    <property type="evidence" value="ECO:0007669"/>
    <property type="project" value="TreeGrafter"/>
</dbReference>
<evidence type="ECO:0000256" key="5">
    <source>
        <dbReference type="ARBA" id="ARBA00023163"/>
    </source>
</evidence>
<dbReference type="PROSITE" id="PS50110">
    <property type="entry name" value="RESPONSE_REGULATORY"/>
    <property type="match status" value="1"/>
</dbReference>
<keyword evidence="3" id="KW-0805">Transcription regulation</keyword>
<evidence type="ECO:0000313" key="8">
    <source>
        <dbReference type="EMBL" id="PDV96629.1"/>
    </source>
</evidence>
<reference evidence="8 9" key="1">
    <citation type="submission" date="2016-05" db="EMBL/GenBank/DDBJ databases">
        <authorList>
            <person name="Lavstsen T."/>
            <person name="Jespersen J.S."/>
        </authorList>
    </citation>
    <scope>NUCLEOTIDE SEQUENCE [LARGE SCALE GENOMIC DNA]</scope>
    <source>
        <strain evidence="8 9">B7-9</strain>
    </source>
</reference>
<keyword evidence="1 6" id="KW-0597">Phosphoprotein</keyword>
<organism evidence="8 9">
    <name type="scientific">Candidatus Chloroploca asiatica</name>
    <dbReference type="NCBI Taxonomy" id="1506545"/>
    <lineage>
        <taxon>Bacteria</taxon>
        <taxon>Bacillati</taxon>
        <taxon>Chloroflexota</taxon>
        <taxon>Chloroflexia</taxon>
        <taxon>Chloroflexales</taxon>
        <taxon>Chloroflexineae</taxon>
        <taxon>Oscillochloridaceae</taxon>
        <taxon>Candidatus Chloroploca</taxon>
    </lineage>
</organism>
<dbReference type="InterPro" id="IPR001789">
    <property type="entry name" value="Sig_transdc_resp-reg_receiver"/>
</dbReference>
<gene>
    <name evidence="8" type="ORF">A9Q02_06665</name>
</gene>
<dbReference type="SUPFAM" id="SSF52172">
    <property type="entry name" value="CheY-like"/>
    <property type="match status" value="1"/>
</dbReference>
<protein>
    <recommendedName>
        <fullName evidence="7">Response regulatory domain-containing protein</fullName>
    </recommendedName>
</protein>
<dbReference type="Pfam" id="PF00072">
    <property type="entry name" value="Response_reg"/>
    <property type="match status" value="1"/>
</dbReference>
<dbReference type="GO" id="GO:0032993">
    <property type="term" value="C:protein-DNA complex"/>
    <property type="evidence" value="ECO:0007669"/>
    <property type="project" value="TreeGrafter"/>
</dbReference>
<evidence type="ECO:0000256" key="3">
    <source>
        <dbReference type="ARBA" id="ARBA00023015"/>
    </source>
</evidence>
<keyword evidence="5" id="KW-0804">Transcription</keyword>
<comment type="caution">
    <text evidence="8">The sequence shown here is derived from an EMBL/GenBank/DDBJ whole genome shotgun (WGS) entry which is preliminary data.</text>
</comment>
<evidence type="ECO:0000313" key="9">
    <source>
        <dbReference type="Proteomes" id="UP000220922"/>
    </source>
</evidence>
<dbReference type="GO" id="GO:0000156">
    <property type="term" value="F:phosphorelay response regulator activity"/>
    <property type="evidence" value="ECO:0007669"/>
    <property type="project" value="TreeGrafter"/>
</dbReference>
<evidence type="ECO:0000256" key="4">
    <source>
        <dbReference type="ARBA" id="ARBA00023125"/>
    </source>
</evidence>
<proteinExistence type="predicted"/>